<feature type="binding site" evidence="7">
    <location>
        <position position="405"/>
    </location>
    <ligand>
        <name>Zn(2+)</name>
        <dbReference type="ChEBI" id="CHEBI:29105"/>
    </ligand>
</feature>
<dbReference type="Proteomes" id="UP000095280">
    <property type="component" value="Unplaced"/>
</dbReference>
<evidence type="ECO:0000256" key="2">
    <source>
        <dbReference type="ARBA" id="ARBA00005137"/>
    </source>
</evidence>
<dbReference type="GO" id="GO:0009086">
    <property type="term" value="P:methionine biosynthetic process"/>
    <property type="evidence" value="ECO:0007669"/>
    <property type="project" value="TreeGrafter"/>
</dbReference>
<evidence type="ECO:0000256" key="5">
    <source>
        <dbReference type="ARBA" id="ARBA00022723"/>
    </source>
</evidence>
<dbReference type="InterPro" id="IPR003726">
    <property type="entry name" value="HCY_dom"/>
</dbReference>
<feature type="region of interest" description="Disordered" evidence="8">
    <location>
        <begin position="677"/>
        <end position="696"/>
    </location>
</feature>
<evidence type="ECO:0000256" key="7">
    <source>
        <dbReference type="PROSITE-ProRule" id="PRU00333"/>
    </source>
</evidence>
<dbReference type="PANTHER" id="PTHR46120">
    <property type="entry name" value="BETAINE--HOMOCYSTEINE S-METHYLTRANSFERASE 1"/>
    <property type="match status" value="1"/>
</dbReference>
<feature type="binding site" evidence="7">
    <location>
        <position position="488"/>
    </location>
    <ligand>
        <name>Zn(2+)</name>
        <dbReference type="ChEBI" id="CHEBI:29105"/>
    </ligand>
</feature>
<dbReference type="WBParaSite" id="maker-uti_cns_0019293-snap-gene-0.2-mRNA-1">
    <property type="protein sequence ID" value="maker-uti_cns_0019293-snap-gene-0.2-mRNA-1"/>
    <property type="gene ID" value="maker-uti_cns_0019293-snap-gene-0.2"/>
</dbReference>
<evidence type="ECO:0000256" key="6">
    <source>
        <dbReference type="ARBA" id="ARBA00022833"/>
    </source>
</evidence>
<feature type="binding site" evidence="7">
    <location>
        <position position="487"/>
    </location>
    <ligand>
        <name>Zn(2+)</name>
        <dbReference type="ChEBI" id="CHEBI:29105"/>
    </ligand>
</feature>
<evidence type="ECO:0000313" key="10">
    <source>
        <dbReference type="Proteomes" id="UP000095280"/>
    </source>
</evidence>
<evidence type="ECO:0000256" key="4">
    <source>
        <dbReference type="ARBA" id="ARBA00022679"/>
    </source>
</evidence>
<feature type="region of interest" description="Disordered" evidence="8">
    <location>
        <begin position="1104"/>
        <end position="1130"/>
    </location>
</feature>
<dbReference type="Pfam" id="PF02574">
    <property type="entry name" value="S-methyl_trans"/>
    <property type="match status" value="1"/>
</dbReference>
<dbReference type="InterPro" id="IPR051524">
    <property type="entry name" value="BHMT"/>
</dbReference>
<feature type="compositionally biased region" description="Low complexity" evidence="8">
    <location>
        <begin position="1018"/>
        <end position="1036"/>
    </location>
</feature>
<proteinExistence type="predicted"/>
<feature type="region of interest" description="Disordered" evidence="8">
    <location>
        <begin position="802"/>
        <end position="821"/>
    </location>
</feature>
<dbReference type="GO" id="GO:0032259">
    <property type="term" value="P:methylation"/>
    <property type="evidence" value="ECO:0007669"/>
    <property type="project" value="UniProtKB-KW"/>
</dbReference>
<accession>A0A1I8IZ38</accession>
<dbReference type="GO" id="GO:0047150">
    <property type="term" value="F:betaine-homocysteine S-methyltransferase activity"/>
    <property type="evidence" value="ECO:0007669"/>
    <property type="project" value="TreeGrafter"/>
</dbReference>
<reference evidence="11" key="1">
    <citation type="submission" date="2016-11" db="UniProtKB">
        <authorList>
            <consortium name="WormBaseParasite"/>
        </authorList>
    </citation>
    <scope>IDENTIFICATION</scope>
</reference>
<dbReference type="Gene3D" id="3.20.20.330">
    <property type="entry name" value="Homocysteine-binding-like domain"/>
    <property type="match status" value="1"/>
</dbReference>
<evidence type="ECO:0000313" key="11">
    <source>
        <dbReference type="WBParaSite" id="maker-uti_cns_0019293-snap-gene-0.2-mRNA-1"/>
    </source>
</evidence>
<evidence type="ECO:0000256" key="3">
    <source>
        <dbReference type="ARBA" id="ARBA00022603"/>
    </source>
</evidence>
<organism evidence="10 11">
    <name type="scientific">Macrostomum lignano</name>
    <dbReference type="NCBI Taxonomy" id="282301"/>
    <lineage>
        <taxon>Eukaryota</taxon>
        <taxon>Metazoa</taxon>
        <taxon>Spiralia</taxon>
        <taxon>Lophotrochozoa</taxon>
        <taxon>Platyhelminthes</taxon>
        <taxon>Rhabditophora</taxon>
        <taxon>Macrostomorpha</taxon>
        <taxon>Macrostomida</taxon>
        <taxon>Macrostomidae</taxon>
        <taxon>Macrostomum</taxon>
    </lineage>
</organism>
<keyword evidence="3 7" id="KW-0489">Methyltransferase</keyword>
<comment type="cofactor">
    <cofactor evidence="1 7">
        <name>Zn(2+)</name>
        <dbReference type="ChEBI" id="CHEBI:29105"/>
    </cofactor>
</comment>
<keyword evidence="10" id="KW-1185">Reference proteome</keyword>
<feature type="domain" description="Hcy-binding" evidence="9">
    <location>
        <begin position="199"/>
        <end position="502"/>
    </location>
</feature>
<evidence type="ECO:0000256" key="8">
    <source>
        <dbReference type="SAM" id="MobiDB-lite"/>
    </source>
</evidence>
<name>A0A1I8IZ38_9PLAT</name>
<dbReference type="InterPro" id="IPR036589">
    <property type="entry name" value="HCY_dom_sf"/>
</dbReference>
<dbReference type="PROSITE" id="PS50970">
    <property type="entry name" value="HCY"/>
    <property type="match status" value="1"/>
</dbReference>
<dbReference type="PANTHER" id="PTHR46120:SF1">
    <property type="entry name" value="HCY-BINDING DOMAIN-CONTAINING PROTEIN"/>
    <property type="match status" value="1"/>
</dbReference>
<protein>
    <submittedName>
        <fullName evidence="11">Hcy-binding domain-containing protein</fullName>
    </submittedName>
</protein>
<comment type="pathway">
    <text evidence="2">Amino-acid biosynthesis; L-methionine biosynthesis via de novo pathway; L-methionine from L-homocysteine (BhmT route): step 1/1.</text>
</comment>
<feature type="region of interest" description="Disordered" evidence="8">
    <location>
        <begin position="626"/>
        <end position="653"/>
    </location>
</feature>
<dbReference type="GO" id="GO:0046872">
    <property type="term" value="F:metal ion binding"/>
    <property type="evidence" value="ECO:0007669"/>
    <property type="project" value="UniProtKB-KW"/>
</dbReference>
<keyword evidence="4 7" id="KW-0808">Transferase</keyword>
<dbReference type="FunFam" id="3.20.20.330:FF:000003">
    <property type="entry name" value="Betaine--homocysteine S-methyltransferase 1"/>
    <property type="match status" value="1"/>
</dbReference>
<evidence type="ECO:0000259" key="9">
    <source>
        <dbReference type="PROSITE" id="PS50970"/>
    </source>
</evidence>
<keyword evidence="6 7" id="KW-0862">Zinc</keyword>
<dbReference type="SUPFAM" id="SSF82282">
    <property type="entry name" value="Homocysteine S-methyltransferase"/>
    <property type="match status" value="1"/>
</dbReference>
<feature type="region of interest" description="Disordered" evidence="8">
    <location>
        <begin position="985"/>
        <end position="1047"/>
    </location>
</feature>
<keyword evidence="5 7" id="KW-0479">Metal-binding</keyword>
<evidence type="ECO:0000256" key="1">
    <source>
        <dbReference type="ARBA" id="ARBA00001947"/>
    </source>
</evidence>
<sequence>MMHRNDWQVQSRQFSNVTSVKSSRVDQMLGFEFAIPFESWLVARTWLFWYSSAPYLRAPAASAIVLFGLAPGCPGHLISGLVHASRRSDEAQGAWSVQTHWLQFYQPYAKHATHSVPSRTGGKFRFLQQYNILNSGLSQMVSSADAHNATANDYNFGFIARSLGQRVLALVRCGKTREPCEAFSSGILPTAAMGTIERRGIMERLDNGEVVIGDGGFVFALEKRGYVKAGPWTPEAVVEHPEAVRQLHREFLRAGSDVMQAFTFYASDDKLSNRGNTASQKYGCTNINAAACRVAREVAQEGGALFLGGVCQTPTYLSGASKEDTKEIFRGQMRAFKDEGVDFILCEYFEHVEEAEWAIEVGLETGMPVACSMCIGPQGDMHGNSAGHCAIRMARAGAKIVGVNCHYDPFVSLEAIKLMKEALERENLKAYLMCQPLAYMTPDAGKQGFIDLPEFPFALESRICNRWDMHRYAREAYDLGVRFIGGCCGFEPYHIRAVAEELAAERGRFPAGSEKHVVWGGGLKMHTKPWVRARANREYWENLNPASGRPYSSAMSKPDNWGVTRGNEMLVQHAHETTTEEEDLVRGIKDKLKTACCQHHQETKKEADLVAAAQACRLAKLSHKVPTSHRQAGHEANQQRGYQQHGGSGDRLRALPNGAVVELTTADDPPAVARRLPQAAAATAEQDSTRPPKPNRARLLAGREKQSTHFGSCFTFVQMCAVTVLGSELPTRAPADRTTTAKNAAVVFRAIAAAFAALRRLAREALLHRLRGSQQRAAMSAIATRASRRPRHVERRLFVKRRQAKPNRVSSSDDSGNEDYHLVGAGETRRRRPRTALVHRTTLSGAESPLLPSSSAARTDTPAIFYNEDGKPSDPRERAQSARVVEGRLFSRLVTSSETLQRLERVRAATAEAEAPFFQRPLQQQRPQSALEFQRILAARAARNFQAKSARARLRMQTANASAARGSATGMQLLTVTGGGVGGNISGSSFGDEDLDSGDEVSASEKAAARRNSDQPQSSAASPTAEAAESKPAATDEGAEDSDSGSSCRSCLEMVTAQRAGVEKPQAAAGPAGGKKPGLKMAMADFTRKIEDNEGTEISTFSFLGEKDKPAPDEEEEVGQDSAADVGAPAFGAPIDLSRESLRQAAKQLHQHKKKYKNMTPLNRMRRAVKTVNLLIKACTTKEEQTRKNQQRMMTFSDIASSLAQDSQSDELNFQLSYYKAKKEMTLSPEAQEILRLHPFLRTKEMLHTAMVSLQTAVEAFSEFPTNMKQSLVKVGWYEKSLGGCSQVVGASDSRPYWNNIPGAEALVLKPLVLKPLVLKPWC</sequence>